<evidence type="ECO:0000256" key="2">
    <source>
        <dbReference type="ARBA" id="ARBA00009772"/>
    </source>
</evidence>
<dbReference type="HOGENOM" id="CLU_063626_2_3_9"/>
<evidence type="ECO:0000313" key="12">
    <source>
        <dbReference type="Proteomes" id="UP000010880"/>
    </source>
</evidence>
<name>U3GLG5_HALHC</name>
<dbReference type="GO" id="GO:0006605">
    <property type="term" value="P:protein targeting"/>
    <property type="evidence" value="ECO:0007669"/>
    <property type="project" value="UniProtKB-UniRule"/>
</dbReference>
<feature type="transmembrane region" description="Helical" evidence="10">
    <location>
        <begin position="211"/>
        <end position="235"/>
    </location>
</feature>
<dbReference type="KEGG" id="hhl:Halha_0671"/>
<evidence type="ECO:0000256" key="3">
    <source>
        <dbReference type="ARBA" id="ARBA00021717"/>
    </source>
</evidence>
<evidence type="ECO:0000256" key="9">
    <source>
        <dbReference type="NCBIfam" id="TIGR01400"/>
    </source>
</evidence>
<gene>
    <name evidence="11" type="ordered locus">Halha_0671</name>
</gene>
<dbReference type="PANTHER" id="PTHR30065:SF1">
    <property type="entry name" value="SURFACE PRESENTATION OF ANTIGENS PROTEIN SPAR"/>
    <property type="match status" value="1"/>
</dbReference>
<dbReference type="Proteomes" id="UP000010880">
    <property type="component" value="Chromosome"/>
</dbReference>
<dbReference type="GO" id="GO:0005886">
    <property type="term" value="C:plasma membrane"/>
    <property type="evidence" value="ECO:0007669"/>
    <property type="project" value="UniProtKB-SubCell"/>
</dbReference>
<keyword evidence="12" id="KW-1185">Reference proteome</keyword>
<evidence type="ECO:0000256" key="1">
    <source>
        <dbReference type="ARBA" id="ARBA00002578"/>
    </source>
</evidence>
<keyword evidence="11" id="KW-0966">Cell projection</keyword>
<feature type="transmembrane region" description="Helical" evidence="10">
    <location>
        <begin position="177"/>
        <end position="199"/>
    </location>
</feature>
<dbReference type="GO" id="GO:0044780">
    <property type="term" value="P:bacterial-type flagellum assembly"/>
    <property type="evidence" value="ECO:0007669"/>
    <property type="project" value="UniProtKB-UniRule"/>
</dbReference>
<organism evidence="11 12">
    <name type="scientific">Halobacteroides halobius (strain ATCC 35273 / DSM 5150 / MD-1)</name>
    <dbReference type="NCBI Taxonomy" id="748449"/>
    <lineage>
        <taxon>Bacteria</taxon>
        <taxon>Bacillati</taxon>
        <taxon>Bacillota</taxon>
        <taxon>Clostridia</taxon>
        <taxon>Halanaerobiales</taxon>
        <taxon>Halobacteroidaceae</taxon>
        <taxon>Halobacteroides</taxon>
    </lineage>
</organism>
<protein>
    <recommendedName>
        <fullName evidence="3 9">Flagellar biosynthetic protein FliR</fullName>
    </recommendedName>
</protein>
<keyword evidence="6 10" id="KW-1133">Transmembrane helix</keyword>
<dbReference type="InterPro" id="IPR002010">
    <property type="entry name" value="T3SS_IM_R"/>
</dbReference>
<dbReference type="AlphaFoldDB" id="U3GLG5"/>
<keyword evidence="7 10" id="KW-0472">Membrane</keyword>
<dbReference type="STRING" id="748449.Halha_0671"/>
<evidence type="ECO:0000256" key="5">
    <source>
        <dbReference type="ARBA" id="ARBA00022692"/>
    </source>
</evidence>
<dbReference type="InterPro" id="IPR006303">
    <property type="entry name" value="FliR"/>
</dbReference>
<keyword evidence="5 10" id="KW-0812">Transmembrane</keyword>
<keyword evidence="4 10" id="KW-1003">Cell membrane</keyword>
<evidence type="ECO:0000256" key="7">
    <source>
        <dbReference type="ARBA" id="ARBA00023136"/>
    </source>
</evidence>
<accession>U3GLG5</accession>
<dbReference type="RefSeq" id="WP_015326370.1">
    <property type="nucleotide sequence ID" value="NC_019978.1"/>
</dbReference>
<dbReference type="PANTHER" id="PTHR30065">
    <property type="entry name" value="FLAGELLAR BIOSYNTHETIC PROTEIN FLIR"/>
    <property type="match status" value="1"/>
</dbReference>
<dbReference type="GO" id="GO:0009425">
    <property type="term" value="C:bacterial-type flagellum basal body"/>
    <property type="evidence" value="ECO:0007669"/>
    <property type="project" value="UniProtKB-SubCell"/>
</dbReference>
<sequence length="257" mass="28339">MTEEDLLLQVYYFSLILTRIVGLFVLVPIFGSKAIPKRFKIGLAIIITIILMGVISLPEVKVPQLGLLVLQLLTEFTIGLIMGFILLLVFVAVQLAGQLIARRMGLAMANILNPQSGTRVAVIGQLQNIIAILVFLTLNGHHQILRLLVTSFDLINLGQFNTSSDLFALLLRLNGDLFPMAFKIALPILATLFIVDLSFGLVARTVPQLNVFMLGLPLKLLVGLIILTITLPNYISFLETTFKNVFKNIYAVLKLIG</sequence>
<feature type="transmembrane region" description="Helical" evidence="10">
    <location>
        <begin position="120"/>
        <end position="138"/>
    </location>
</feature>
<proteinExistence type="inferred from homology"/>
<comment type="similarity">
    <text evidence="2 10">Belongs to the FliR/MopE/SpaR family.</text>
</comment>
<keyword evidence="11" id="KW-0969">Cilium</keyword>
<comment type="subcellular location">
    <subcellularLocation>
        <location evidence="10">Cell membrane</location>
        <topology evidence="10">Multi-pass membrane protein</topology>
    </subcellularLocation>
    <subcellularLocation>
        <location evidence="10">Bacterial flagellum basal body</location>
    </subcellularLocation>
</comment>
<feature type="transmembrane region" description="Helical" evidence="10">
    <location>
        <begin position="39"/>
        <end position="58"/>
    </location>
</feature>
<dbReference type="Pfam" id="PF01311">
    <property type="entry name" value="Bac_export_1"/>
    <property type="match status" value="1"/>
</dbReference>
<dbReference type="NCBIfam" id="TIGR01400">
    <property type="entry name" value="fliR"/>
    <property type="match status" value="1"/>
</dbReference>
<evidence type="ECO:0000256" key="6">
    <source>
        <dbReference type="ARBA" id="ARBA00022989"/>
    </source>
</evidence>
<evidence type="ECO:0000256" key="8">
    <source>
        <dbReference type="ARBA" id="ARBA00023143"/>
    </source>
</evidence>
<dbReference type="OrthoDB" id="9807748at2"/>
<dbReference type="PRINTS" id="PR00953">
    <property type="entry name" value="TYPE3IMRPROT"/>
</dbReference>
<dbReference type="PATRIC" id="fig|748449.3.peg.629"/>
<evidence type="ECO:0000313" key="11">
    <source>
        <dbReference type="EMBL" id="AGB40644.1"/>
    </source>
</evidence>
<feature type="transmembrane region" description="Helical" evidence="10">
    <location>
        <begin position="6"/>
        <end position="27"/>
    </location>
</feature>
<dbReference type="eggNOG" id="COG1684">
    <property type="taxonomic scope" value="Bacteria"/>
</dbReference>
<evidence type="ECO:0000256" key="4">
    <source>
        <dbReference type="ARBA" id="ARBA00022475"/>
    </source>
</evidence>
<comment type="function">
    <text evidence="1 10">Role in flagellar biosynthesis.</text>
</comment>
<dbReference type="EMBL" id="CP003359">
    <property type="protein sequence ID" value="AGB40644.1"/>
    <property type="molecule type" value="Genomic_DNA"/>
</dbReference>
<keyword evidence="11" id="KW-0282">Flagellum</keyword>
<reference evidence="12" key="1">
    <citation type="submission" date="2012-02" db="EMBL/GenBank/DDBJ databases">
        <title>The complete genome of Halobacteroides halobius DSM 5150.</title>
        <authorList>
            <person name="Lucas S."/>
            <person name="Copeland A."/>
            <person name="Lapidus A."/>
            <person name="Glavina del Rio T."/>
            <person name="Dalin E."/>
            <person name="Tice H."/>
            <person name="Bruce D."/>
            <person name="Goodwin L."/>
            <person name="Pitluck S."/>
            <person name="Peters L."/>
            <person name="Mikhailova N."/>
            <person name="Gu W."/>
            <person name="Kyrpides N."/>
            <person name="Mavromatis K."/>
            <person name="Ivanova N."/>
            <person name="Brettin T."/>
            <person name="Detter J.C."/>
            <person name="Han C."/>
            <person name="Larimer F."/>
            <person name="Land M."/>
            <person name="Hauser L."/>
            <person name="Markowitz V."/>
            <person name="Cheng J.-F."/>
            <person name="Hugenholtz P."/>
            <person name="Woyke T."/>
            <person name="Wu D."/>
            <person name="Tindall B."/>
            <person name="Pomrenke H."/>
            <person name="Brambilla E."/>
            <person name="Klenk H.-P."/>
            <person name="Eisen J.A."/>
        </authorList>
    </citation>
    <scope>NUCLEOTIDE SEQUENCE [LARGE SCALE GENOMIC DNA]</scope>
    <source>
        <strain evidence="12">ATCC 35273 / DSM 5150 / MD-1</strain>
    </source>
</reference>
<evidence type="ECO:0000256" key="10">
    <source>
        <dbReference type="RuleBase" id="RU362071"/>
    </source>
</evidence>
<feature type="transmembrane region" description="Helical" evidence="10">
    <location>
        <begin position="78"/>
        <end position="100"/>
    </location>
</feature>
<keyword evidence="8 10" id="KW-0975">Bacterial flagellum</keyword>